<evidence type="ECO:0000256" key="6">
    <source>
        <dbReference type="ARBA" id="ARBA00022729"/>
    </source>
</evidence>
<evidence type="ECO:0000256" key="13">
    <source>
        <dbReference type="PROSITE-ProRule" id="PRU10144"/>
    </source>
</evidence>
<reference evidence="18 19" key="1">
    <citation type="submission" date="2020-08" db="EMBL/GenBank/DDBJ databases">
        <title>Genomic Encyclopedia of Type Strains, Phase IV (KMG-IV): sequencing the most valuable type-strain genomes for metagenomic binning, comparative biology and taxonomic classification.</title>
        <authorList>
            <person name="Goeker M."/>
        </authorList>
    </citation>
    <scope>NUCLEOTIDE SEQUENCE [LARGE SCALE GENOMIC DNA]</scope>
    <source>
        <strain evidence="18 19">DSM 7465</strain>
    </source>
</reference>
<evidence type="ECO:0000256" key="9">
    <source>
        <dbReference type="ARBA" id="ARBA00023077"/>
    </source>
</evidence>
<dbReference type="InterPro" id="IPR000531">
    <property type="entry name" value="Beta-barrel_TonB"/>
</dbReference>
<dbReference type="GO" id="GO:0009279">
    <property type="term" value="C:cell outer membrane"/>
    <property type="evidence" value="ECO:0007669"/>
    <property type="project" value="UniProtKB-SubCell"/>
</dbReference>
<feature type="chain" id="PRO_5032541090" evidence="15">
    <location>
        <begin position="22"/>
        <end position="921"/>
    </location>
</feature>
<dbReference type="RefSeq" id="WP_322790331.1">
    <property type="nucleotide sequence ID" value="NZ_JACHOV010000004.1"/>
</dbReference>
<evidence type="ECO:0000259" key="16">
    <source>
        <dbReference type="Pfam" id="PF00593"/>
    </source>
</evidence>
<comment type="caution">
    <text evidence="18">The sequence shown here is derived from an EMBL/GenBank/DDBJ whole genome shotgun (WGS) entry which is preliminary data.</text>
</comment>
<keyword evidence="19" id="KW-1185">Reference proteome</keyword>
<keyword evidence="18" id="KW-0675">Receptor</keyword>
<feature type="domain" description="TonB-dependent receptor-like beta-barrel" evidence="16">
    <location>
        <begin position="351"/>
        <end position="865"/>
    </location>
</feature>
<evidence type="ECO:0000256" key="3">
    <source>
        <dbReference type="ARBA" id="ARBA00022452"/>
    </source>
</evidence>
<protein>
    <submittedName>
        <fullName evidence="18">Outer membrane receptor protein involved in Fe transport</fullName>
    </submittedName>
</protein>
<dbReference type="Pfam" id="PF00593">
    <property type="entry name" value="TonB_dep_Rec_b-barrel"/>
    <property type="match status" value="1"/>
</dbReference>
<dbReference type="Gene3D" id="2.40.170.20">
    <property type="entry name" value="TonB-dependent receptor, beta-barrel domain"/>
    <property type="match status" value="2"/>
</dbReference>
<dbReference type="EMBL" id="JACHOV010000004">
    <property type="protein sequence ID" value="MBB4641009.1"/>
    <property type="molecule type" value="Genomic_DNA"/>
</dbReference>
<evidence type="ECO:0000259" key="17">
    <source>
        <dbReference type="Pfam" id="PF07715"/>
    </source>
</evidence>
<dbReference type="PANTHER" id="PTHR32552:SF81">
    <property type="entry name" value="TONB-DEPENDENT OUTER MEMBRANE RECEPTOR"/>
    <property type="match status" value="1"/>
</dbReference>
<name>A0A840HTS9_9SPHN</name>
<keyword evidence="4" id="KW-0410">Iron transport</keyword>
<evidence type="ECO:0000256" key="14">
    <source>
        <dbReference type="RuleBase" id="RU003357"/>
    </source>
</evidence>
<evidence type="ECO:0000256" key="15">
    <source>
        <dbReference type="SAM" id="SignalP"/>
    </source>
</evidence>
<feature type="domain" description="TonB-dependent receptor plug" evidence="17">
    <location>
        <begin position="54"/>
        <end position="161"/>
    </location>
</feature>
<keyword evidence="10 12" id="KW-0472">Membrane</keyword>
<dbReference type="InterPro" id="IPR036942">
    <property type="entry name" value="Beta-barrel_TonB_sf"/>
</dbReference>
<dbReference type="PROSITE" id="PS52016">
    <property type="entry name" value="TONB_DEPENDENT_REC_3"/>
    <property type="match status" value="1"/>
</dbReference>
<evidence type="ECO:0000313" key="18">
    <source>
        <dbReference type="EMBL" id="MBB4641009.1"/>
    </source>
</evidence>
<proteinExistence type="inferred from homology"/>
<gene>
    <name evidence="18" type="ORF">HNQ99_001313</name>
</gene>
<keyword evidence="8" id="KW-0406">Ion transport</keyword>
<feature type="short sequence motif" description="TonB C-terminal box" evidence="13">
    <location>
        <begin position="904"/>
        <end position="921"/>
    </location>
</feature>
<keyword evidence="9 14" id="KW-0798">TonB box</keyword>
<keyword evidence="6 15" id="KW-0732">Signal</keyword>
<dbReference type="InterPro" id="IPR010917">
    <property type="entry name" value="TonB_rcpt_CS"/>
</dbReference>
<sequence length="921" mass="98718">MKKSLLLLSVGLTALAFPAQAQETTSGDTTPQDAAETYDPSAIIVTATRRASPLSEVPIAVSAVTAESMQNSGASDIRQLNQLAPSLLVSSSGTEANGSARIRGIGTVGDNPGLESSVAVFIDGVYRSRTGAGLTDLGEIERVEVLRGPQGTLFGRNTSAGLLNIVSKAPSFTFGASGEITYGNYDYWRLQGRVTGPITESIALSLDGVWSKRDGFLDVVDASGDKIGDTNDRDRYFLRGQALFEPTDALSVRIIGDYTHRDESCCGAVYISNREVIDPTPGVPGDFAPNGISRIATILGTISGQPVVVDPYDRETRITPGREYVSKLKDWGLSGEINYDFGTAKLTSITAYRDYKSRDYGDYDYNPADILYRDPNTYRQFKTFTQELRLQGQAFNDKLDWLVGGYYSNEKLTLVDNIRFGNDYGLFATCRILSASIPAALLPCNSRTAMSAGVIDPFITNPVLNAGLKTLLNIGAGGTTAGDNDARYKQNSESIAAFTHNIVHITDKLDLTLGLRYTHEKKKLSATFDNDNAACAALQTQLPGGPNDLVDFATNPALVGATAAQLAGGILGLGCLGNSSTSLNALTLNDSFSDNELSGTAVLSFKPTRGLLVYASYSRGYKAGGYNLDRFELGNTGLSGLTTSPATYFFPRSSADASTLRFAAEKVDAFEVGLKYSSHMWSANIAAFRQEFDDFQLNTFNGTSFVVQNINGCDGTLSSARTCAKDDVEAGLVSQGIEIELTASPVRNVRLSGGLTYAEAKFRNRLVGSSDGVTPLDPALLLLPGNINSNAPKFVTTMSFAWTPDIGSSGLSGLIYFDGRMTSDYNTGSDLFPEKTQDGYSIWNARVGIRGPEERWAVEFWGQNVFNTKYTQVGFNSPLQGSGSVAQVQAIGAPSFAAGTQLFSAYLAEPRTYGITLRGKF</sequence>
<feature type="signal peptide" evidence="15">
    <location>
        <begin position="1"/>
        <end position="21"/>
    </location>
</feature>
<keyword evidence="11 12" id="KW-0998">Cell outer membrane</keyword>
<evidence type="ECO:0000256" key="12">
    <source>
        <dbReference type="PROSITE-ProRule" id="PRU01360"/>
    </source>
</evidence>
<dbReference type="PANTHER" id="PTHR32552">
    <property type="entry name" value="FERRICHROME IRON RECEPTOR-RELATED"/>
    <property type="match status" value="1"/>
</dbReference>
<dbReference type="SUPFAM" id="SSF56935">
    <property type="entry name" value="Porins"/>
    <property type="match status" value="1"/>
</dbReference>
<dbReference type="InterPro" id="IPR039426">
    <property type="entry name" value="TonB-dep_rcpt-like"/>
</dbReference>
<dbReference type="Proteomes" id="UP000575068">
    <property type="component" value="Unassembled WGS sequence"/>
</dbReference>
<dbReference type="InterPro" id="IPR012910">
    <property type="entry name" value="Plug_dom"/>
</dbReference>
<organism evidence="18 19">
    <name type="scientific">Rhizorhapis suberifaciens</name>
    <name type="common">corky root of lettuce</name>
    <dbReference type="NCBI Taxonomy" id="13656"/>
    <lineage>
        <taxon>Bacteria</taxon>
        <taxon>Pseudomonadati</taxon>
        <taxon>Pseudomonadota</taxon>
        <taxon>Alphaproteobacteria</taxon>
        <taxon>Sphingomonadales</taxon>
        <taxon>Sphingomonadaceae</taxon>
        <taxon>Rhizorhapis</taxon>
    </lineage>
</organism>
<keyword evidence="3 12" id="KW-1134">Transmembrane beta strand</keyword>
<evidence type="ECO:0000256" key="8">
    <source>
        <dbReference type="ARBA" id="ARBA00023065"/>
    </source>
</evidence>
<keyword evidence="2 12" id="KW-0813">Transport</keyword>
<accession>A0A840HTS9</accession>
<dbReference type="Pfam" id="PF07715">
    <property type="entry name" value="Plug"/>
    <property type="match status" value="1"/>
</dbReference>
<evidence type="ECO:0000256" key="2">
    <source>
        <dbReference type="ARBA" id="ARBA00022448"/>
    </source>
</evidence>
<comment type="subcellular location">
    <subcellularLocation>
        <location evidence="1 12">Cell outer membrane</location>
        <topology evidence="1 12">Multi-pass membrane protein</topology>
    </subcellularLocation>
</comment>
<dbReference type="AlphaFoldDB" id="A0A840HTS9"/>
<keyword evidence="7" id="KW-0408">Iron</keyword>
<comment type="similarity">
    <text evidence="12 14">Belongs to the TonB-dependent receptor family.</text>
</comment>
<evidence type="ECO:0000256" key="4">
    <source>
        <dbReference type="ARBA" id="ARBA00022496"/>
    </source>
</evidence>
<evidence type="ECO:0000256" key="11">
    <source>
        <dbReference type="ARBA" id="ARBA00023237"/>
    </source>
</evidence>
<evidence type="ECO:0000256" key="1">
    <source>
        <dbReference type="ARBA" id="ARBA00004571"/>
    </source>
</evidence>
<keyword evidence="5 12" id="KW-0812">Transmembrane</keyword>
<dbReference type="GO" id="GO:0006826">
    <property type="term" value="P:iron ion transport"/>
    <property type="evidence" value="ECO:0007669"/>
    <property type="project" value="UniProtKB-KW"/>
</dbReference>
<dbReference type="PROSITE" id="PS01156">
    <property type="entry name" value="TONB_DEPENDENT_REC_2"/>
    <property type="match status" value="1"/>
</dbReference>
<evidence type="ECO:0000256" key="5">
    <source>
        <dbReference type="ARBA" id="ARBA00022692"/>
    </source>
</evidence>
<evidence type="ECO:0000256" key="10">
    <source>
        <dbReference type="ARBA" id="ARBA00023136"/>
    </source>
</evidence>
<evidence type="ECO:0000313" key="19">
    <source>
        <dbReference type="Proteomes" id="UP000575068"/>
    </source>
</evidence>
<evidence type="ECO:0000256" key="7">
    <source>
        <dbReference type="ARBA" id="ARBA00023004"/>
    </source>
</evidence>